<dbReference type="InterPro" id="IPR036736">
    <property type="entry name" value="ACP-like_sf"/>
</dbReference>
<feature type="domain" description="Carrier" evidence="2">
    <location>
        <begin position="18"/>
        <end position="96"/>
    </location>
</feature>
<evidence type="ECO:0000259" key="2">
    <source>
        <dbReference type="PROSITE" id="PS50075"/>
    </source>
</evidence>
<dbReference type="Proteomes" id="UP000317043">
    <property type="component" value="Unassembled WGS sequence"/>
</dbReference>
<reference evidence="3 4" key="1">
    <citation type="submission" date="2019-06" db="EMBL/GenBank/DDBJ databases">
        <title>Sequencing the genomes of 1000 actinobacteria strains.</title>
        <authorList>
            <person name="Klenk H.-P."/>
        </authorList>
    </citation>
    <scope>NUCLEOTIDE SEQUENCE [LARGE SCALE GENOMIC DNA]</scope>
    <source>
        <strain evidence="3 4">DSM 45928</strain>
    </source>
</reference>
<comment type="caution">
    <text evidence="3">The sequence shown here is derived from an EMBL/GenBank/DDBJ whole genome shotgun (WGS) entry which is preliminary data.</text>
</comment>
<dbReference type="AlphaFoldDB" id="A0A543ARV9"/>
<gene>
    <name evidence="3" type="ORF">FB566_0811</name>
</gene>
<evidence type="ECO:0000313" key="3">
    <source>
        <dbReference type="EMBL" id="TQL75314.1"/>
    </source>
</evidence>
<evidence type="ECO:0000256" key="1">
    <source>
        <dbReference type="SAM" id="MobiDB-lite"/>
    </source>
</evidence>
<dbReference type="Gene3D" id="1.10.1200.10">
    <property type="entry name" value="ACP-like"/>
    <property type="match status" value="1"/>
</dbReference>
<organism evidence="3 4">
    <name type="scientific">Stackebrandtia endophytica</name>
    <dbReference type="NCBI Taxonomy" id="1496996"/>
    <lineage>
        <taxon>Bacteria</taxon>
        <taxon>Bacillati</taxon>
        <taxon>Actinomycetota</taxon>
        <taxon>Actinomycetes</taxon>
        <taxon>Glycomycetales</taxon>
        <taxon>Glycomycetaceae</taxon>
        <taxon>Stackebrandtia</taxon>
    </lineage>
</organism>
<dbReference type="InterPro" id="IPR009081">
    <property type="entry name" value="PP-bd_ACP"/>
</dbReference>
<dbReference type="RefSeq" id="WP_142035076.1">
    <property type="nucleotide sequence ID" value="NZ_JBHTGS010000001.1"/>
</dbReference>
<evidence type="ECO:0000313" key="4">
    <source>
        <dbReference type="Proteomes" id="UP000317043"/>
    </source>
</evidence>
<feature type="region of interest" description="Disordered" evidence="1">
    <location>
        <begin position="1"/>
        <end position="20"/>
    </location>
</feature>
<name>A0A543ARV9_9ACTN</name>
<dbReference type="OrthoDB" id="2085352at2"/>
<dbReference type="SUPFAM" id="SSF47336">
    <property type="entry name" value="ACP-like"/>
    <property type="match status" value="1"/>
</dbReference>
<dbReference type="PROSITE" id="PS50075">
    <property type="entry name" value="CARRIER"/>
    <property type="match status" value="1"/>
</dbReference>
<sequence>MSQQASPQPVSRNVGDDSDSATIVEEVAGLVREVLDRPDLSADADIFDHGGTSLSFVRIVAQIRQRFGVTIAVAELDGEAAATTLAAQVVNATSSTSQH</sequence>
<dbReference type="InParanoid" id="A0A543ARV9"/>
<proteinExistence type="predicted"/>
<dbReference type="Pfam" id="PF00550">
    <property type="entry name" value="PP-binding"/>
    <property type="match status" value="1"/>
</dbReference>
<keyword evidence="4" id="KW-1185">Reference proteome</keyword>
<feature type="compositionally biased region" description="Polar residues" evidence="1">
    <location>
        <begin position="1"/>
        <end position="11"/>
    </location>
</feature>
<accession>A0A543ARV9</accession>
<protein>
    <submittedName>
        <fullName evidence="3">Acyl carrier protein</fullName>
    </submittedName>
</protein>
<dbReference type="EMBL" id="VFOW01000001">
    <property type="protein sequence ID" value="TQL75314.1"/>
    <property type="molecule type" value="Genomic_DNA"/>
</dbReference>